<proteinExistence type="predicted"/>
<sequence>MARITVLDAYRVAIKTLEGLPDKSLVSKTGKRVTIHEVAGVLRTVAHWCYPELSSEDIQKVVRCEKCEHYHRYRKKSEYKSPIVYMCDIDKVRRPPDFFCKDGVEK</sequence>
<organism evidence="1">
    <name type="scientific">Podoviridae sp. ctiJY10</name>
    <dbReference type="NCBI Taxonomy" id="2826572"/>
    <lineage>
        <taxon>Viruses</taxon>
        <taxon>Duplodnaviria</taxon>
        <taxon>Heunggongvirae</taxon>
        <taxon>Uroviricota</taxon>
        <taxon>Caudoviricetes</taxon>
    </lineage>
</organism>
<evidence type="ECO:0000313" key="1">
    <source>
        <dbReference type="EMBL" id="DAD89405.1"/>
    </source>
</evidence>
<dbReference type="EMBL" id="BK015060">
    <property type="protein sequence ID" value="DAD89405.1"/>
    <property type="molecule type" value="Genomic_DNA"/>
</dbReference>
<protein>
    <submittedName>
        <fullName evidence="1">Uncharacterized protein</fullName>
    </submittedName>
</protein>
<name>A0A8S5N407_9CAUD</name>
<accession>A0A8S5N407</accession>
<reference evidence="1" key="1">
    <citation type="journal article" date="2021" name="Proc. Natl. Acad. Sci. U.S.A.">
        <title>A Catalog of Tens of Thousands of Viruses from Human Metagenomes Reveals Hidden Associations with Chronic Diseases.</title>
        <authorList>
            <person name="Tisza M.J."/>
            <person name="Buck C.B."/>
        </authorList>
    </citation>
    <scope>NUCLEOTIDE SEQUENCE</scope>
    <source>
        <strain evidence="1">CtiJY10</strain>
    </source>
</reference>